<protein>
    <recommendedName>
        <fullName evidence="12">Heat shock protein 90</fullName>
    </recommendedName>
</protein>
<dbReference type="GO" id="GO:0140662">
    <property type="term" value="F:ATP-dependent protein folding chaperone"/>
    <property type="evidence" value="ECO:0007669"/>
    <property type="project" value="InterPro"/>
</dbReference>
<proteinExistence type="inferred from homology"/>
<dbReference type="FunFam" id="1.20.120.790:FF:000001">
    <property type="entry name" value="Heat shock protein 90 alpha"/>
    <property type="match status" value="1"/>
</dbReference>
<dbReference type="GO" id="GO:0005524">
    <property type="term" value="F:ATP binding"/>
    <property type="evidence" value="ECO:0007669"/>
    <property type="project" value="UniProtKB-KW"/>
</dbReference>
<feature type="compositionally biased region" description="Acidic residues" evidence="8">
    <location>
        <begin position="300"/>
        <end position="310"/>
    </location>
</feature>
<feature type="binding site" evidence="7">
    <location>
        <position position="156"/>
    </location>
    <ligand>
        <name>ATP</name>
        <dbReference type="ChEBI" id="CHEBI:30616"/>
    </ligand>
</feature>
<feature type="binding site" evidence="7">
    <location>
        <begin position="177"/>
        <end position="182"/>
    </location>
    <ligand>
        <name>ATP</name>
        <dbReference type="ChEBI" id="CHEBI:30616"/>
    </ligand>
</feature>
<accession>A0A9D4TTC0</accession>
<dbReference type="OrthoDB" id="28737at2759"/>
<dbReference type="GO" id="GO:0005737">
    <property type="term" value="C:cytoplasm"/>
    <property type="evidence" value="ECO:0007669"/>
    <property type="project" value="UniProtKB-SubCell"/>
</dbReference>
<dbReference type="InterPro" id="IPR020575">
    <property type="entry name" value="Hsp90_N"/>
</dbReference>
<dbReference type="GO" id="GO:0016887">
    <property type="term" value="F:ATP hydrolysis activity"/>
    <property type="evidence" value="ECO:0007669"/>
    <property type="project" value="InterPro"/>
</dbReference>
<evidence type="ECO:0000313" key="11">
    <source>
        <dbReference type="Proteomes" id="UP001055712"/>
    </source>
</evidence>
<feature type="binding site" evidence="7">
    <location>
        <position position="89"/>
    </location>
    <ligand>
        <name>ATP</name>
        <dbReference type="ChEBI" id="CHEBI:30616"/>
    </ligand>
</feature>
<reference evidence="10" key="2">
    <citation type="submission" date="2020-11" db="EMBL/GenBank/DDBJ databases">
        <authorList>
            <person name="Cecchin M."/>
            <person name="Marcolungo L."/>
            <person name="Rossato M."/>
            <person name="Girolomoni L."/>
            <person name="Cosentino E."/>
            <person name="Cuine S."/>
            <person name="Li-Beisson Y."/>
            <person name="Delledonne M."/>
            <person name="Ballottari M."/>
        </authorList>
    </citation>
    <scope>NUCLEOTIDE SEQUENCE</scope>
    <source>
        <strain evidence="10">211/11P</strain>
        <tissue evidence="10">Whole cell</tissue>
    </source>
</reference>
<dbReference type="NCBIfam" id="NF003555">
    <property type="entry name" value="PRK05218.1"/>
    <property type="match status" value="1"/>
</dbReference>
<dbReference type="Pfam" id="PF00183">
    <property type="entry name" value="HSP90"/>
    <property type="match status" value="1"/>
</dbReference>
<comment type="caution">
    <text evidence="10">The sequence shown here is derived from an EMBL/GenBank/DDBJ whole genome shotgun (WGS) entry which is preliminary data.</text>
</comment>
<feature type="compositionally biased region" description="Basic and acidic residues" evidence="8">
    <location>
        <begin position="498"/>
        <end position="510"/>
    </location>
</feature>
<dbReference type="InterPro" id="IPR037196">
    <property type="entry name" value="HSP90_C"/>
</dbReference>
<organism evidence="10 11">
    <name type="scientific">Chlorella vulgaris</name>
    <name type="common">Green alga</name>
    <dbReference type="NCBI Taxonomy" id="3077"/>
    <lineage>
        <taxon>Eukaryota</taxon>
        <taxon>Viridiplantae</taxon>
        <taxon>Chlorophyta</taxon>
        <taxon>core chlorophytes</taxon>
        <taxon>Trebouxiophyceae</taxon>
        <taxon>Chlorellales</taxon>
        <taxon>Chlorellaceae</taxon>
        <taxon>Chlorella clade</taxon>
        <taxon>Chlorella</taxon>
    </lineage>
</organism>
<sequence>MLRAPAKPGALLLLLLVCGTALQGARGQDATPEAADAVPETPAAVAAPSAKDRQFREGAEARPFQAEVSRMMDIIIHSLYSNKDIFLRELVSNAADALDKIRFLSLTDKSQLGEGDTAKLEMLLSVDPEQKMISLRDRGVGMTRADLVSNLGTIAKSGTAAFLEQMQKGGDLNLIGQFGVGFYSVYLVADYVEVVTKHNDDVQLIWESKADGSFAISEDREGPPLGRGTQINIYLKDSCQEYLQEDKLKELVQRYSEFINFPIYMLTHSTVNKEVPIEGEEGAAPEELSDEEKSAKGDVEVADEEEEEEGEAAKAPKTRTVTEQVSEWKALNDNQALWLRPPGDVSDEEYAKFYKALSKNEWDTPLAHSHFKAEGDVEFKAVMFVPGQATPDLYDNYYARKPSIKLYVRRVFISESFEDLLPKWLSFLVGLVDSDTMPLNVSREMLQLHEGLKVIRKKLVRKAIDMIKKLADGQDRALKELEEKDAAKAAAAEGEEAGAEKAAGEEEERKKLEEQGKAYTKFWTGFGKSLKMGLIEDQGNRRRLLPLLRFHSSKSPDKQISLAQYVEGMKEGQKHIYYLVGTSKEEVAGSPFVESLVERGYEVLFMTDPLDEYVMQNVQEFEDKEFANVSKEDLKMGDKDEVEKKAQKKAKEEFKGLAKWWKESLGAAVENVKVSKRLATTPCVVVSSKYGWSATMEKIARAQTLGDADRAKYMRGQRSLEINPRHPLIRELKAQQEASPDSAAVKENAQLLYQTCLLESGFMLDDMKDFNARVFRLLAKDMNVKDLSVAREEAEPQGADDGDEEEAAGAAEEEDAAAAGGAEVPDDAELQRMMEQMKDMGMQHTEL</sequence>
<dbReference type="Proteomes" id="UP001055712">
    <property type="component" value="Unassembled WGS sequence"/>
</dbReference>
<dbReference type="InterPro" id="IPR020568">
    <property type="entry name" value="Ribosomal_Su5_D2-typ_SF"/>
</dbReference>
<evidence type="ECO:0000256" key="1">
    <source>
        <dbReference type="ARBA" id="ARBA00004496"/>
    </source>
</evidence>
<dbReference type="FunFam" id="3.30.565.10:FF:000005">
    <property type="entry name" value="Heat shock protein 90"/>
    <property type="match status" value="1"/>
</dbReference>
<dbReference type="InterPro" id="IPR019805">
    <property type="entry name" value="Heat_shock_protein_90_CS"/>
</dbReference>
<dbReference type="GO" id="GO:0051082">
    <property type="term" value="F:unfolded protein binding"/>
    <property type="evidence" value="ECO:0007669"/>
    <property type="project" value="InterPro"/>
</dbReference>
<dbReference type="PIRSF" id="PIRSF002583">
    <property type="entry name" value="Hsp90"/>
    <property type="match status" value="1"/>
</dbReference>
<feature type="compositionally biased region" description="Low complexity" evidence="8">
    <location>
        <begin position="30"/>
        <end position="48"/>
    </location>
</feature>
<reference evidence="10" key="1">
    <citation type="journal article" date="2019" name="Plant J.">
        <title>Chlorella vulgaris genome assembly and annotation reveals the molecular basis for metabolic acclimation to high light conditions.</title>
        <authorList>
            <person name="Cecchin M."/>
            <person name="Marcolungo L."/>
            <person name="Rossato M."/>
            <person name="Girolomoni L."/>
            <person name="Cosentino E."/>
            <person name="Cuine S."/>
            <person name="Li-Beisson Y."/>
            <person name="Delledonne M."/>
            <person name="Ballottari M."/>
        </authorList>
    </citation>
    <scope>NUCLEOTIDE SEQUENCE</scope>
    <source>
        <strain evidence="10">211/11P</strain>
    </source>
</reference>
<keyword evidence="5 7" id="KW-0067">ATP-binding</keyword>
<feature type="region of interest" description="Disordered" evidence="8">
    <location>
        <begin position="30"/>
        <end position="52"/>
    </location>
</feature>
<dbReference type="SUPFAM" id="SSF110942">
    <property type="entry name" value="HSP90 C-terminal domain"/>
    <property type="match status" value="1"/>
</dbReference>
<evidence type="ECO:0008006" key="12">
    <source>
        <dbReference type="Google" id="ProtNLM"/>
    </source>
</evidence>
<dbReference type="HAMAP" id="MF_00505">
    <property type="entry name" value="HSP90"/>
    <property type="match status" value="1"/>
</dbReference>
<evidence type="ECO:0000256" key="9">
    <source>
        <dbReference type="SAM" id="SignalP"/>
    </source>
</evidence>
<keyword evidence="11" id="KW-1185">Reference proteome</keyword>
<evidence type="ECO:0000256" key="8">
    <source>
        <dbReference type="SAM" id="MobiDB-lite"/>
    </source>
</evidence>
<feature type="binding site" evidence="7">
    <location>
        <position position="142"/>
    </location>
    <ligand>
        <name>ATP</name>
        <dbReference type="ChEBI" id="CHEBI:30616"/>
    </ligand>
</feature>
<evidence type="ECO:0000313" key="10">
    <source>
        <dbReference type="EMBL" id="KAI3433912.1"/>
    </source>
</evidence>
<feature type="region of interest" description="Disordered" evidence="8">
    <location>
        <begin position="282"/>
        <end position="319"/>
    </location>
</feature>
<keyword evidence="9" id="KW-0732">Signal</keyword>
<keyword evidence="4 7" id="KW-0547">Nucleotide-binding</keyword>
<feature type="binding site" evidence="7">
    <location>
        <position position="443"/>
    </location>
    <ligand>
        <name>ATP</name>
        <dbReference type="ChEBI" id="CHEBI:30616"/>
    </ligand>
</feature>
<feature type="compositionally biased region" description="Acidic residues" evidence="8">
    <location>
        <begin position="798"/>
        <end position="816"/>
    </location>
</feature>
<comment type="similarity">
    <text evidence="2">Belongs to the heat shock protein 90 family.</text>
</comment>
<feature type="compositionally biased region" description="Basic and acidic residues" evidence="8">
    <location>
        <begin position="829"/>
        <end position="838"/>
    </location>
</feature>
<evidence type="ECO:0000256" key="5">
    <source>
        <dbReference type="ARBA" id="ARBA00022840"/>
    </source>
</evidence>
<feature type="binding site" evidence="7">
    <location>
        <begin position="157"/>
        <end position="158"/>
    </location>
    <ligand>
        <name>ATP</name>
        <dbReference type="ChEBI" id="CHEBI:30616"/>
    </ligand>
</feature>
<feature type="region of interest" description="Disordered" evidence="8">
    <location>
        <begin position="790"/>
        <end position="847"/>
    </location>
</feature>
<comment type="subcellular location">
    <subcellularLocation>
        <location evidence="1">Cytoplasm</location>
    </subcellularLocation>
</comment>
<feature type="chain" id="PRO_5039127990" description="Heat shock protein 90" evidence="9">
    <location>
        <begin position="28"/>
        <end position="847"/>
    </location>
</feature>
<dbReference type="CDD" id="cd16927">
    <property type="entry name" value="HATPase_Hsp90-like"/>
    <property type="match status" value="1"/>
</dbReference>
<name>A0A9D4TTC0_CHLVU</name>
<keyword evidence="6" id="KW-0143">Chaperone</keyword>
<dbReference type="InterPro" id="IPR001404">
    <property type="entry name" value="Hsp90_fam"/>
</dbReference>
<dbReference type="Gene3D" id="3.40.50.11260">
    <property type="match status" value="1"/>
</dbReference>
<evidence type="ECO:0000256" key="2">
    <source>
        <dbReference type="ARBA" id="ARBA00008239"/>
    </source>
</evidence>
<keyword evidence="3" id="KW-0963">Cytoplasm</keyword>
<dbReference type="PANTHER" id="PTHR11528">
    <property type="entry name" value="HEAT SHOCK PROTEIN 90 FAMILY MEMBER"/>
    <property type="match status" value="1"/>
</dbReference>
<dbReference type="PRINTS" id="PR00775">
    <property type="entry name" value="HEATSHOCK90"/>
</dbReference>
<dbReference type="InterPro" id="IPR036890">
    <property type="entry name" value="HATPase_C_sf"/>
</dbReference>
<feature type="region of interest" description="Disordered" evidence="8">
    <location>
        <begin position="489"/>
        <end position="510"/>
    </location>
</feature>
<dbReference type="Gene3D" id="1.20.120.790">
    <property type="entry name" value="Heat shock protein 90, C-terminal domain"/>
    <property type="match status" value="1"/>
</dbReference>
<dbReference type="PROSITE" id="PS00298">
    <property type="entry name" value="HSP90"/>
    <property type="match status" value="1"/>
</dbReference>
<feature type="binding site" evidence="7">
    <location>
        <position position="229"/>
    </location>
    <ligand>
        <name>ATP</name>
        <dbReference type="ChEBI" id="CHEBI:30616"/>
    </ligand>
</feature>
<dbReference type="Gene3D" id="3.30.230.80">
    <property type="match status" value="1"/>
</dbReference>
<dbReference type="EMBL" id="SIDB01000004">
    <property type="protein sequence ID" value="KAI3433912.1"/>
    <property type="molecule type" value="Genomic_DNA"/>
</dbReference>
<evidence type="ECO:0000256" key="7">
    <source>
        <dbReference type="PIRSR" id="PIRSR002583-1"/>
    </source>
</evidence>
<dbReference type="SUPFAM" id="SSF55874">
    <property type="entry name" value="ATPase domain of HSP90 chaperone/DNA topoisomerase II/histidine kinase"/>
    <property type="match status" value="1"/>
</dbReference>
<dbReference type="FunFam" id="3.40.50.11260:FF:000001">
    <property type="entry name" value="Heat shock protein 90 alpha"/>
    <property type="match status" value="1"/>
</dbReference>
<dbReference type="AlphaFoldDB" id="A0A9D4TTC0"/>
<evidence type="ECO:0000256" key="6">
    <source>
        <dbReference type="ARBA" id="ARBA00023186"/>
    </source>
</evidence>
<feature type="binding site" evidence="7">
    <location>
        <position position="93"/>
    </location>
    <ligand>
        <name>ATP</name>
        <dbReference type="ChEBI" id="CHEBI:30616"/>
    </ligand>
</feature>
<dbReference type="Gene3D" id="3.30.565.10">
    <property type="entry name" value="Histidine kinase-like ATPase, C-terminal domain"/>
    <property type="match status" value="1"/>
</dbReference>
<dbReference type="SUPFAM" id="SSF54211">
    <property type="entry name" value="Ribosomal protein S5 domain 2-like"/>
    <property type="match status" value="1"/>
</dbReference>
<evidence type="ECO:0000256" key="4">
    <source>
        <dbReference type="ARBA" id="ARBA00022741"/>
    </source>
</evidence>
<evidence type="ECO:0000256" key="3">
    <source>
        <dbReference type="ARBA" id="ARBA00022490"/>
    </source>
</evidence>
<gene>
    <name evidence="10" type="ORF">D9Q98_003714</name>
</gene>
<feature type="signal peptide" evidence="9">
    <location>
        <begin position="1"/>
        <end position="27"/>
    </location>
</feature>
<feature type="binding site" evidence="7">
    <location>
        <position position="137"/>
    </location>
    <ligand>
        <name>ATP</name>
        <dbReference type="ChEBI" id="CHEBI:30616"/>
    </ligand>
</feature>
<feature type="binding site" evidence="7">
    <location>
        <position position="150"/>
    </location>
    <ligand>
        <name>ATP</name>
        <dbReference type="ChEBI" id="CHEBI:30616"/>
    </ligand>
</feature>